<dbReference type="AlphaFoldDB" id="A0A067P9S0"/>
<evidence type="ECO:0000313" key="2">
    <source>
        <dbReference type="EMBL" id="KDQ51489.1"/>
    </source>
</evidence>
<accession>A0A067P9S0</accession>
<evidence type="ECO:0000313" key="3">
    <source>
        <dbReference type="Proteomes" id="UP000027265"/>
    </source>
</evidence>
<dbReference type="InParanoid" id="A0A067P9S0"/>
<evidence type="ECO:0000256" key="1">
    <source>
        <dbReference type="SAM" id="MobiDB-lite"/>
    </source>
</evidence>
<gene>
    <name evidence="2" type="ORF">JAAARDRAFT_199133</name>
</gene>
<organism evidence="2 3">
    <name type="scientific">Jaapia argillacea MUCL 33604</name>
    <dbReference type="NCBI Taxonomy" id="933084"/>
    <lineage>
        <taxon>Eukaryota</taxon>
        <taxon>Fungi</taxon>
        <taxon>Dikarya</taxon>
        <taxon>Basidiomycota</taxon>
        <taxon>Agaricomycotina</taxon>
        <taxon>Agaricomycetes</taxon>
        <taxon>Agaricomycetidae</taxon>
        <taxon>Jaapiales</taxon>
        <taxon>Jaapiaceae</taxon>
        <taxon>Jaapia</taxon>
    </lineage>
</organism>
<feature type="region of interest" description="Disordered" evidence="1">
    <location>
        <begin position="1"/>
        <end position="37"/>
    </location>
</feature>
<proteinExistence type="predicted"/>
<sequence length="89" mass="10381">MSRRTSALITHRHKLPDYDSHHPPRHHQTSLLSPSLRLPPPPCLDYRNFLGLLLFYSLFVTRKYEQLGFDGDLLRMLYGTCARGSKWAD</sequence>
<protein>
    <submittedName>
        <fullName evidence="2">Uncharacterized protein</fullName>
    </submittedName>
</protein>
<reference evidence="3" key="1">
    <citation type="journal article" date="2014" name="Proc. Natl. Acad. Sci. U.S.A.">
        <title>Extensive sampling of basidiomycete genomes demonstrates inadequacy of the white-rot/brown-rot paradigm for wood decay fungi.</title>
        <authorList>
            <person name="Riley R."/>
            <person name="Salamov A.A."/>
            <person name="Brown D.W."/>
            <person name="Nagy L.G."/>
            <person name="Floudas D."/>
            <person name="Held B.W."/>
            <person name="Levasseur A."/>
            <person name="Lombard V."/>
            <person name="Morin E."/>
            <person name="Otillar R."/>
            <person name="Lindquist E.A."/>
            <person name="Sun H."/>
            <person name="LaButti K.M."/>
            <person name="Schmutz J."/>
            <person name="Jabbour D."/>
            <person name="Luo H."/>
            <person name="Baker S.E."/>
            <person name="Pisabarro A.G."/>
            <person name="Walton J.D."/>
            <person name="Blanchette R.A."/>
            <person name="Henrissat B."/>
            <person name="Martin F."/>
            <person name="Cullen D."/>
            <person name="Hibbett D.S."/>
            <person name="Grigoriev I.V."/>
        </authorList>
    </citation>
    <scope>NUCLEOTIDE SEQUENCE [LARGE SCALE GENOMIC DNA]</scope>
    <source>
        <strain evidence="3">MUCL 33604</strain>
    </source>
</reference>
<name>A0A067P9S0_9AGAM</name>
<dbReference type="HOGENOM" id="CLU_2455041_0_0_1"/>
<keyword evidence="3" id="KW-1185">Reference proteome</keyword>
<dbReference type="EMBL" id="KL197748">
    <property type="protein sequence ID" value="KDQ51489.1"/>
    <property type="molecule type" value="Genomic_DNA"/>
</dbReference>
<dbReference type="Proteomes" id="UP000027265">
    <property type="component" value="Unassembled WGS sequence"/>
</dbReference>